<reference evidence="1" key="1">
    <citation type="submission" date="2018-02" db="EMBL/GenBank/DDBJ databases">
        <title>Rhizophora mucronata_Transcriptome.</title>
        <authorList>
            <person name="Meera S.P."/>
            <person name="Sreeshan A."/>
            <person name="Augustine A."/>
        </authorList>
    </citation>
    <scope>NUCLEOTIDE SEQUENCE</scope>
    <source>
        <tissue evidence="1">Leaf</tissue>
    </source>
</reference>
<organism evidence="1">
    <name type="scientific">Rhizophora mucronata</name>
    <name type="common">Asiatic mangrove</name>
    <dbReference type="NCBI Taxonomy" id="61149"/>
    <lineage>
        <taxon>Eukaryota</taxon>
        <taxon>Viridiplantae</taxon>
        <taxon>Streptophyta</taxon>
        <taxon>Embryophyta</taxon>
        <taxon>Tracheophyta</taxon>
        <taxon>Spermatophyta</taxon>
        <taxon>Magnoliopsida</taxon>
        <taxon>eudicotyledons</taxon>
        <taxon>Gunneridae</taxon>
        <taxon>Pentapetalae</taxon>
        <taxon>rosids</taxon>
        <taxon>fabids</taxon>
        <taxon>Malpighiales</taxon>
        <taxon>Rhizophoraceae</taxon>
        <taxon>Rhizophora</taxon>
    </lineage>
</organism>
<dbReference type="EMBL" id="GGEC01005656">
    <property type="protein sequence ID" value="MBW86139.1"/>
    <property type="molecule type" value="Transcribed_RNA"/>
</dbReference>
<evidence type="ECO:0000313" key="1">
    <source>
        <dbReference type="EMBL" id="MBW86139.1"/>
    </source>
</evidence>
<name>A0A2P2IY45_RHIMU</name>
<sequence>MMVYFCLPVEDKIFLLHIS</sequence>
<proteinExistence type="predicted"/>
<protein>
    <submittedName>
        <fullName evidence="1">Uncharacterized protein</fullName>
    </submittedName>
</protein>
<dbReference type="AlphaFoldDB" id="A0A2P2IY45"/>
<accession>A0A2P2IY45</accession>